<dbReference type="InterPro" id="IPR010131">
    <property type="entry name" value="MdtP/NodT-like"/>
</dbReference>
<keyword evidence="2" id="KW-0732">Signal</keyword>
<organism evidence="3 4">
    <name type="scientific">Henriciella barbarensis</name>
    <dbReference type="NCBI Taxonomy" id="86342"/>
    <lineage>
        <taxon>Bacteria</taxon>
        <taxon>Pseudomonadati</taxon>
        <taxon>Pseudomonadota</taxon>
        <taxon>Alphaproteobacteria</taxon>
        <taxon>Hyphomonadales</taxon>
        <taxon>Hyphomonadaceae</taxon>
        <taxon>Henriciella</taxon>
    </lineage>
</organism>
<dbReference type="OrthoDB" id="278845at204455"/>
<reference evidence="3 4" key="1">
    <citation type="submission" date="2018-08" db="EMBL/GenBank/DDBJ databases">
        <title>Henriciella mobilis sp. nov., isolated from seawater.</title>
        <authorList>
            <person name="Cheng H."/>
            <person name="Wu Y.-H."/>
            <person name="Xu X.-W."/>
            <person name="Guo L.-L."/>
        </authorList>
    </citation>
    <scope>NUCLEOTIDE SEQUENCE [LARGE SCALE GENOMIC DNA]</scope>
    <source>
        <strain evidence="3 4">CCUG66934</strain>
    </source>
</reference>
<feature type="signal peptide" evidence="2">
    <location>
        <begin position="1"/>
        <end position="37"/>
    </location>
</feature>
<comment type="caution">
    <text evidence="3">The sequence shown here is derived from an EMBL/GenBank/DDBJ whole genome shotgun (WGS) entry which is preliminary data.</text>
</comment>
<evidence type="ECO:0000256" key="1">
    <source>
        <dbReference type="ARBA" id="ARBA00007613"/>
    </source>
</evidence>
<accession>A0A399QY64</accession>
<dbReference type="PANTHER" id="PTHR30203">
    <property type="entry name" value="OUTER MEMBRANE CATION EFFLUX PROTEIN"/>
    <property type="match status" value="1"/>
</dbReference>
<gene>
    <name evidence="3" type="ORF">D1224_10810</name>
</gene>
<evidence type="ECO:0000256" key="2">
    <source>
        <dbReference type="SAM" id="SignalP"/>
    </source>
</evidence>
<evidence type="ECO:0000313" key="4">
    <source>
        <dbReference type="Proteomes" id="UP000265431"/>
    </source>
</evidence>
<comment type="similarity">
    <text evidence="1">Belongs to the outer membrane factor (OMF) (TC 1.B.17) family.</text>
</comment>
<dbReference type="GO" id="GO:0015562">
    <property type="term" value="F:efflux transmembrane transporter activity"/>
    <property type="evidence" value="ECO:0007669"/>
    <property type="project" value="InterPro"/>
</dbReference>
<dbReference type="PANTHER" id="PTHR30203:SF24">
    <property type="entry name" value="BLR4935 PROTEIN"/>
    <property type="match status" value="1"/>
</dbReference>
<dbReference type="SUPFAM" id="SSF56954">
    <property type="entry name" value="Outer membrane efflux proteins (OEP)"/>
    <property type="match status" value="1"/>
</dbReference>
<protein>
    <submittedName>
        <fullName evidence="3">TolC family protein</fullName>
    </submittedName>
</protein>
<dbReference type="Proteomes" id="UP000265431">
    <property type="component" value="Unassembled WGS sequence"/>
</dbReference>
<dbReference type="RefSeq" id="WP_119379980.1">
    <property type="nucleotide sequence ID" value="NZ_QWGB01000006.1"/>
</dbReference>
<dbReference type="Pfam" id="PF02321">
    <property type="entry name" value="OEP"/>
    <property type="match status" value="2"/>
</dbReference>
<dbReference type="InterPro" id="IPR003423">
    <property type="entry name" value="OMP_efflux"/>
</dbReference>
<dbReference type="EMBL" id="QWGB01000006">
    <property type="protein sequence ID" value="RIJ22477.1"/>
    <property type="molecule type" value="Genomic_DNA"/>
</dbReference>
<keyword evidence="4" id="KW-1185">Reference proteome</keyword>
<dbReference type="AlphaFoldDB" id="A0A399QY64"/>
<name>A0A399QY64_9PROT</name>
<feature type="chain" id="PRO_5017410707" evidence="2">
    <location>
        <begin position="38"/>
        <end position="415"/>
    </location>
</feature>
<proteinExistence type="inferred from homology"/>
<sequence>MTINLLTRLTKRPITRRLLAASALLALSLPAAGQALSADDAAQLAKARPEAAQLIDAPVERAEGNLQSARTLPNPVASLEREGVDGFGGDGAETIVSIEQSWDFSGRRTLNQRGAEADIEAARFNALSRAANLGVEARRSYFELLAARKKLSIAARYESELSNLLNETARREQAGDAARYDVERVRQETLAASIALTEAETELYTAEQSLAALIGAEPLAGQVVLTDALLPDTVISEAYSVAASPVIRALQAEAEGARWRRESASKFMPDITFGAGVRQTEGLSESTGLLFSLSVPLPLFDRNQGEYRARAADVNEAEARVRLTEAQLASEIASLRNRAQSLIAATDRYESGALSSATELREIAQSAFNGGEIAVFEIIDALQSARDAELRTISLQHDARKAVLDLAELLPETEQ</sequence>
<dbReference type="Gene3D" id="1.20.1600.10">
    <property type="entry name" value="Outer membrane efflux proteins (OEP)"/>
    <property type="match status" value="1"/>
</dbReference>
<evidence type="ECO:0000313" key="3">
    <source>
        <dbReference type="EMBL" id="RIJ22477.1"/>
    </source>
</evidence>